<dbReference type="RefSeq" id="XP_040778796.1">
    <property type="nucleotide sequence ID" value="XM_040923237.1"/>
</dbReference>
<organism evidence="2 3">
    <name type="scientific">Cryphonectria parasitica (strain ATCC 38755 / EP155)</name>
    <dbReference type="NCBI Taxonomy" id="660469"/>
    <lineage>
        <taxon>Eukaryota</taxon>
        <taxon>Fungi</taxon>
        <taxon>Dikarya</taxon>
        <taxon>Ascomycota</taxon>
        <taxon>Pezizomycotina</taxon>
        <taxon>Sordariomycetes</taxon>
        <taxon>Sordariomycetidae</taxon>
        <taxon>Diaporthales</taxon>
        <taxon>Cryphonectriaceae</taxon>
        <taxon>Cryphonectria-Endothia species complex</taxon>
        <taxon>Cryphonectria</taxon>
    </lineage>
</organism>
<dbReference type="EMBL" id="MU032346">
    <property type="protein sequence ID" value="KAF3767835.1"/>
    <property type="molecule type" value="Genomic_DNA"/>
</dbReference>
<evidence type="ECO:0000313" key="2">
    <source>
        <dbReference type="EMBL" id="KAF3767835.1"/>
    </source>
</evidence>
<feature type="compositionally biased region" description="Polar residues" evidence="1">
    <location>
        <begin position="96"/>
        <end position="112"/>
    </location>
</feature>
<keyword evidence="3" id="KW-1185">Reference proteome</keyword>
<evidence type="ECO:0000313" key="3">
    <source>
        <dbReference type="Proteomes" id="UP000803844"/>
    </source>
</evidence>
<comment type="caution">
    <text evidence="2">The sequence shown here is derived from an EMBL/GenBank/DDBJ whole genome shotgun (WGS) entry which is preliminary data.</text>
</comment>
<accession>A0A9P4Y846</accession>
<feature type="region of interest" description="Disordered" evidence="1">
    <location>
        <begin position="1"/>
        <end position="144"/>
    </location>
</feature>
<protein>
    <submittedName>
        <fullName evidence="2">Uncharacterized protein</fullName>
    </submittedName>
</protein>
<feature type="compositionally biased region" description="Gly residues" evidence="1">
    <location>
        <begin position="53"/>
        <end position="64"/>
    </location>
</feature>
<dbReference type="AlphaFoldDB" id="A0A9P4Y846"/>
<feature type="compositionally biased region" description="Basic and acidic residues" evidence="1">
    <location>
        <begin position="76"/>
        <end position="95"/>
    </location>
</feature>
<proteinExistence type="predicted"/>
<dbReference type="OrthoDB" id="4492972at2759"/>
<reference evidence="2" key="1">
    <citation type="journal article" date="2020" name="Phytopathology">
        <title>Genome sequence of the chestnut blight fungus Cryphonectria parasitica EP155: A fundamental resource for an archetypical invasive plant pathogen.</title>
        <authorList>
            <person name="Crouch J.A."/>
            <person name="Dawe A."/>
            <person name="Aerts A."/>
            <person name="Barry K."/>
            <person name="Churchill A.C.L."/>
            <person name="Grimwood J."/>
            <person name="Hillman B."/>
            <person name="Milgroom M.G."/>
            <person name="Pangilinan J."/>
            <person name="Smith M."/>
            <person name="Salamov A."/>
            <person name="Schmutz J."/>
            <person name="Yadav J."/>
            <person name="Grigoriev I.V."/>
            <person name="Nuss D."/>
        </authorList>
    </citation>
    <scope>NUCLEOTIDE SEQUENCE</scope>
    <source>
        <strain evidence="2">EP155</strain>
    </source>
</reference>
<dbReference type="GeneID" id="63840366"/>
<gene>
    <name evidence="2" type="ORF">M406DRAFT_355727</name>
</gene>
<name>A0A9P4Y846_CRYP1</name>
<sequence>MIPSIGMDRDFEGVGGWRLDGKDADDDDAWTQLNSRLELPHDPQRRHHHRSPSGGGATTPGGAGDYLVMKSPRAARSKDGSPENGGARRDRERRQQGNGMSPNSSRQRTPTNGLAPVPPPLTTMDRADESYFPPLSPKIARRTA</sequence>
<dbReference type="Proteomes" id="UP000803844">
    <property type="component" value="Unassembled WGS sequence"/>
</dbReference>
<evidence type="ECO:0000256" key="1">
    <source>
        <dbReference type="SAM" id="MobiDB-lite"/>
    </source>
</evidence>